<reference evidence="5 6" key="1">
    <citation type="journal article" date="2014" name="PLoS Genet.">
        <title>Analysis of the Phlebiopsis gigantea genome, transcriptome and secretome provides insight into its pioneer colonization strategies of wood.</title>
        <authorList>
            <person name="Hori C."/>
            <person name="Ishida T."/>
            <person name="Igarashi K."/>
            <person name="Samejima M."/>
            <person name="Suzuki H."/>
            <person name="Master E."/>
            <person name="Ferreira P."/>
            <person name="Ruiz-Duenas F.J."/>
            <person name="Held B."/>
            <person name="Canessa P."/>
            <person name="Larrondo L.F."/>
            <person name="Schmoll M."/>
            <person name="Druzhinina I.S."/>
            <person name="Kubicek C.P."/>
            <person name="Gaskell J.A."/>
            <person name="Kersten P."/>
            <person name="St John F."/>
            <person name="Glasner J."/>
            <person name="Sabat G."/>
            <person name="Splinter BonDurant S."/>
            <person name="Syed K."/>
            <person name="Yadav J."/>
            <person name="Mgbeahuruike A.C."/>
            <person name="Kovalchuk A."/>
            <person name="Asiegbu F.O."/>
            <person name="Lackner G."/>
            <person name="Hoffmeister D."/>
            <person name="Rencoret J."/>
            <person name="Gutierrez A."/>
            <person name="Sun H."/>
            <person name="Lindquist E."/>
            <person name="Barry K."/>
            <person name="Riley R."/>
            <person name="Grigoriev I.V."/>
            <person name="Henrissat B."/>
            <person name="Kues U."/>
            <person name="Berka R.M."/>
            <person name="Martinez A.T."/>
            <person name="Covert S.F."/>
            <person name="Blanchette R.A."/>
            <person name="Cullen D."/>
        </authorList>
    </citation>
    <scope>NUCLEOTIDE SEQUENCE [LARGE SCALE GENOMIC DNA]</scope>
    <source>
        <strain evidence="5 6">11061_1 CR5-6</strain>
    </source>
</reference>
<evidence type="ECO:0000259" key="3">
    <source>
        <dbReference type="PROSITE" id="PS50089"/>
    </source>
</evidence>
<evidence type="ECO:0000256" key="2">
    <source>
        <dbReference type="SAM" id="MobiDB-lite"/>
    </source>
</evidence>
<dbReference type="SUPFAM" id="SSF57850">
    <property type="entry name" value="RING/U-box"/>
    <property type="match status" value="1"/>
</dbReference>
<dbReference type="PANTHER" id="PTHR21540:SF0">
    <property type="entry name" value="PHD FAMILY PROTEIN"/>
    <property type="match status" value="1"/>
</dbReference>
<dbReference type="PROSITE" id="PS50966">
    <property type="entry name" value="ZF_SWIM"/>
    <property type="match status" value="1"/>
</dbReference>
<evidence type="ECO:0000313" key="6">
    <source>
        <dbReference type="Proteomes" id="UP000053257"/>
    </source>
</evidence>
<protein>
    <recommendedName>
        <fullName evidence="7">SWIM-type domain-containing protein</fullName>
    </recommendedName>
</protein>
<sequence>MGKRKAAAYDDEYDLLPTLASSSAHVGYGYGAPGTSFNPIALDSPPQKAPAKKRQRKAKDPDAPVPEKRLAIMKKKCPANIKERLARVIEQRFFLVDRKRTGQELREEFQVLGTTGNVYTVVIGNVPSCNCPDALKGNHCKHILFIFTKVLQVEYESHVWYQKALLTTELQEIFASAPLAPNDMAHARVREAYAVATGKAVASSSSQKAARKIPKEDDDCVICYEGMHGVAEAKLAFCDTCRNALHKECMQQWARHKGAQVDCPICRGPWAGAGAAPTAAGTSRAARSAEGYLNLSSAAGLSPVRDASSYYHGPRHGQRYYGYQYY</sequence>
<proteinExistence type="predicted"/>
<dbReference type="HOGENOM" id="CLU_037984_2_0_1"/>
<dbReference type="InterPro" id="IPR007527">
    <property type="entry name" value="Znf_SWIM"/>
</dbReference>
<dbReference type="Pfam" id="PF13639">
    <property type="entry name" value="zf-RING_2"/>
    <property type="match status" value="1"/>
</dbReference>
<gene>
    <name evidence="5" type="ORF">PHLGIDRAFT_474436</name>
</gene>
<keyword evidence="1" id="KW-0863">Zinc-finger</keyword>
<dbReference type="InterPro" id="IPR001841">
    <property type="entry name" value="Znf_RING"/>
</dbReference>
<dbReference type="PROSITE" id="PS50089">
    <property type="entry name" value="ZF_RING_2"/>
    <property type="match status" value="1"/>
</dbReference>
<dbReference type="GO" id="GO:0061630">
    <property type="term" value="F:ubiquitin protein ligase activity"/>
    <property type="evidence" value="ECO:0007669"/>
    <property type="project" value="InterPro"/>
</dbReference>
<evidence type="ECO:0000313" key="5">
    <source>
        <dbReference type="EMBL" id="KIP11425.1"/>
    </source>
</evidence>
<dbReference type="GO" id="GO:0008270">
    <property type="term" value="F:zinc ion binding"/>
    <property type="evidence" value="ECO:0007669"/>
    <property type="project" value="UniProtKB-KW"/>
</dbReference>
<dbReference type="Proteomes" id="UP000053257">
    <property type="component" value="Unassembled WGS sequence"/>
</dbReference>
<keyword evidence="6" id="KW-1185">Reference proteome</keyword>
<evidence type="ECO:0000256" key="1">
    <source>
        <dbReference type="PROSITE-ProRule" id="PRU00175"/>
    </source>
</evidence>
<feature type="region of interest" description="Disordered" evidence="2">
    <location>
        <begin position="37"/>
        <end position="65"/>
    </location>
</feature>
<dbReference type="InterPro" id="IPR013083">
    <property type="entry name" value="Znf_RING/FYVE/PHD"/>
</dbReference>
<evidence type="ECO:0008006" key="7">
    <source>
        <dbReference type="Google" id="ProtNLM"/>
    </source>
</evidence>
<dbReference type="InterPro" id="IPR039903">
    <property type="entry name" value="Zswim2"/>
</dbReference>
<evidence type="ECO:0000259" key="4">
    <source>
        <dbReference type="PROSITE" id="PS50966"/>
    </source>
</evidence>
<name>A0A0C3SF41_PHLG1</name>
<dbReference type="AlphaFoldDB" id="A0A0C3SF41"/>
<keyword evidence="1" id="KW-0479">Metal-binding</keyword>
<keyword evidence="1" id="KW-0862">Zinc</keyword>
<dbReference type="STRING" id="745531.A0A0C3SF41"/>
<feature type="domain" description="RING-type" evidence="3">
    <location>
        <begin position="220"/>
        <end position="267"/>
    </location>
</feature>
<dbReference type="PANTHER" id="PTHR21540">
    <property type="entry name" value="RING FINGER AND SWIM DOMAIN-CONTAINING PROTEIN 2"/>
    <property type="match status" value="1"/>
</dbReference>
<feature type="domain" description="SWIM-type" evidence="4">
    <location>
        <begin position="119"/>
        <end position="151"/>
    </location>
</feature>
<dbReference type="Gene3D" id="3.30.40.10">
    <property type="entry name" value="Zinc/RING finger domain, C3HC4 (zinc finger)"/>
    <property type="match status" value="1"/>
</dbReference>
<dbReference type="OrthoDB" id="2122982at2759"/>
<dbReference type="EMBL" id="KN840446">
    <property type="protein sequence ID" value="KIP11425.1"/>
    <property type="molecule type" value="Genomic_DNA"/>
</dbReference>
<dbReference type="Pfam" id="PF04434">
    <property type="entry name" value="SWIM"/>
    <property type="match status" value="1"/>
</dbReference>
<organism evidence="5 6">
    <name type="scientific">Phlebiopsis gigantea (strain 11061_1 CR5-6)</name>
    <name type="common">White-rot fungus</name>
    <name type="synonym">Peniophora gigantea</name>
    <dbReference type="NCBI Taxonomy" id="745531"/>
    <lineage>
        <taxon>Eukaryota</taxon>
        <taxon>Fungi</taxon>
        <taxon>Dikarya</taxon>
        <taxon>Basidiomycota</taxon>
        <taxon>Agaricomycotina</taxon>
        <taxon>Agaricomycetes</taxon>
        <taxon>Polyporales</taxon>
        <taxon>Phanerochaetaceae</taxon>
        <taxon>Phlebiopsis</taxon>
    </lineage>
</organism>
<accession>A0A0C3SF41</accession>